<keyword evidence="1 11" id="KW-1003">Cell membrane</keyword>
<keyword evidence="6 11" id="KW-1133">Transmembrane helix</keyword>
<dbReference type="eggNOG" id="arCOG04106">
    <property type="taxonomic scope" value="Archaea"/>
</dbReference>
<evidence type="ECO:0000256" key="2">
    <source>
        <dbReference type="ARBA" id="ARBA00022516"/>
    </source>
</evidence>
<keyword evidence="4 11" id="KW-0812">Transmembrane</keyword>
<keyword evidence="13" id="KW-1185">Reference proteome</keyword>
<evidence type="ECO:0000256" key="9">
    <source>
        <dbReference type="ARBA" id="ARBA00023209"/>
    </source>
</evidence>
<comment type="pathway">
    <text evidence="11">Membrane lipid metabolism; glycerophospholipid metabolism.</text>
</comment>
<dbReference type="NCBIfam" id="NF003114">
    <property type="entry name" value="PRK04032.1"/>
    <property type="match status" value="1"/>
</dbReference>
<protein>
    <recommendedName>
        <fullName evidence="11">CDP-archaeol synthase</fullName>
        <ecNumber evidence="11">2.7.7.67</ecNumber>
    </recommendedName>
    <alternativeName>
        <fullName evidence="11">CDP-2,3-bis-(O-geranylgeranyl)-sn-glycerol synthase</fullName>
    </alternativeName>
</protein>
<keyword evidence="3 11" id="KW-0808">Transferase</keyword>
<dbReference type="AlphaFoldDB" id="L0ACV9"/>
<evidence type="ECO:0000256" key="3">
    <source>
        <dbReference type="ARBA" id="ARBA00022679"/>
    </source>
</evidence>
<evidence type="ECO:0000256" key="7">
    <source>
        <dbReference type="ARBA" id="ARBA00023098"/>
    </source>
</evidence>
<accession>L0ACV9</accession>
<keyword evidence="7 11" id="KW-0443">Lipid metabolism</keyword>
<keyword evidence="2 11" id="KW-0444">Lipid biosynthesis</keyword>
<dbReference type="OrthoDB" id="45383at2157"/>
<dbReference type="STRING" id="1056495.Calag_1169"/>
<dbReference type="GO" id="GO:0043338">
    <property type="term" value="F:CDP-2,3-bis-(O-geranylgeranyl)-sn-glycerol synthase activity"/>
    <property type="evidence" value="ECO:0007669"/>
    <property type="project" value="UniProtKB-EC"/>
</dbReference>
<reference evidence="13" key="1">
    <citation type="submission" date="2012-03" db="EMBL/GenBank/DDBJ databases">
        <title>Complete genome of Caldisphaera lagunensis DSM 15908.</title>
        <authorList>
            <person name="Lucas S."/>
            <person name="Copeland A."/>
            <person name="Lapidus A."/>
            <person name="Glavina del Rio T."/>
            <person name="Dalin E."/>
            <person name="Tice H."/>
            <person name="Bruce D."/>
            <person name="Goodwin L."/>
            <person name="Pitluck S."/>
            <person name="Peters L."/>
            <person name="Mikhailova N."/>
            <person name="Teshima H."/>
            <person name="Kyrpides N."/>
            <person name="Mavromatis K."/>
            <person name="Ivanova N."/>
            <person name="Brettin T."/>
            <person name="Detter J.C."/>
            <person name="Han C."/>
            <person name="Larimer F."/>
            <person name="Land M."/>
            <person name="Hauser L."/>
            <person name="Markowitz V."/>
            <person name="Cheng J.-F."/>
            <person name="Hugenholtz P."/>
            <person name="Woyke T."/>
            <person name="Wu D."/>
            <person name="Spring S."/>
            <person name="Schroeder M."/>
            <person name="Brambilla E."/>
            <person name="Klenk H.-P."/>
            <person name="Eisen J.A."/>
        </authorList>
    </citation>
    <scope>NUCLEOTIDE SEQUENCE [LARGE SCALE GENOMIC DNA]</scope>
    <source>
        <strain evidence="13">DSM 15908 / JCM 11604 / IC-154</strain>
    </source>
</reference>
<feature type="transmembrane region" description="Helical" evidence="11">
    <location>
        <begin position="13"/>
        <end position="33"/>
    </location>
</feature>
<feature type="transmembrane region" description="Helical" evidence="11">
    <location>
        <begin position="137"/>
        <end position="153"/>
    </location>
</feature>
<dbReference type="HAMAP" id="MF_01117">
    <property type="entry name" value="CDP_archaeol_synth"/>
    <property type="match status" value="1"/>
</dbReference>
<evidence type="ECO:0000313" key="13">
    <source>
        <dbReference type="Proteomes" id="UP000010469"/>
    </source>
</evidence>
<evidence type="ECO:0000313" key="12">
    <source>
        <dbReference type="EMBL" id="AFZ70890.1"/>
    </source>
</evidence>
<comment type="function">
    <text evidence="11">Catalyzes the formation of CDP-2,3-bis-(O-geranylgeranyl)-sn-glycerol (CDP-archaeol) from 2,3-bis-(O-geranylgeranyl)-sn-glycerol 1-phosphate (DGGGP) and CTP. This reaction is the third ether-bond-formation step in the biosynthesis of archaeal membrane lipids.</text>
</comment>
<keyword evidence="10 11" id="KW-1208">Phospholipid metabolism</keyword>
<dbReference type="PANTHER" id="PTHR39650:SF1">
    <property type="entry name" value="CDP-ARCHAEOL SYNTHASE"/>
    <property type="match status" value="1"/>
</dbReference>
<evidence type="ECO:0000256" key="10">
    <source>
        <dbReference type="ARBA" id="ARBA00023264"/>
    </source>
</evidence>
<comment type="similarity">
    <text evidence="11">Belongs to the CDP-archaeol synthase family.</text>
</comment>
<gene>
    <name evidence="11" type="primary">carS</name>
    <name evidence="12" type="ordered locus">Calag_1169</name>
</gene>
<dbReference type="GO" id="GO:0046474">
    <property type="term" value="P:glycerophospholipid biosynthetic process"/>
    <property type="evidence" value="ECO:0007669"/>
    <property type="project" value="UniProtKB-UniRule"/>
</dbReference>
<dbReference type="EMBL" id="CP003378">
    <property type="protein sequence ID" value="AFZ70890.1"/>
    <property type="molecule type" value="Genomic_DNA"/>
</dbReference>
<evidence type="ECO:0000256" key="11">
    <source>
        <dbReference type="HAMAP-Rule" id="MF_01117"/>
    </source>
</evidence>
<evidence type="ECO:0000256" key="8">
    <source>
        <dbReference type="ARBA" id="ARBA00023136"/>
    </source>
</evidence>
<dbReference type="Proteomes" id="UP000010469">
    <property type="component" value="Chromosome"/>
</dbReference>
<evidence type="ECO:0000256" key="6">
    <source>
        <dbReference type="ARBA" id="ARBA00022989"/>
    </source>
</evidence>
<proteinExistence type="inferred from homology"/>
<dbReference type="EC" id="2.7.7.67" evidence="11"/>
<dbReference type="RefSeq" id="WP_015232787.1">
    <property type="nucleotide sequence ID" value="NC_019791.1"/>
</dbReference>
<keyword evidence="8 11" id="KW-0472">Membrane</keyword>
<feature type="transmembrane region" description="Helical" evidence="11">
    <location>
        <begin position="84"/>
        <end position="101"/>
    </location>
</feature>
<sequence length="170" mass="19063">MDLIHFGYDLLKLFIFILPAMVANGTPVIVHGLPPIDMGKKWRDGRRIFGDGKTWGGILSGIIAGLIIGSIESVIIWHNMLYDAFIASFGALIGDLIASFIKRRIGLERGAPAPLLDQLDFYVGALVFLYLFDGKIFNIYAELLFAVLIYALHRTTNYMAYKLKLKNVPW</sequence>
<organism evidence="12 13">
    <name type="scientific">Caldisphaera lagunensis (strain DSM 15908 / JCM 11604 / ANMR 0165 / IC-154)</name>
    <dbReference type="NCBI Taxonomy" id="1056495"/>
    <lineage>
        <taxon>Archaea</taxon>
        <taxon>Thermoproteota</taxon>
        <taxon>Thermoprotei</taxon>
        <taxon>Acidilobales</taxon>
        <taxon>Caldisphaeraceae</taxon>
        <taxon>Caldisphaera</taxon>
    </lineage>
</organism>
<name>L0ACV9_CALLD</name>
<dbReference type="GO" id="GO:0005886">
    <property type="term" value="C:plasma membrane"/>
    <property type="evidence" value="ECO:0007669"/>
    <property type="project" value="UniProtKB-SubCell"/>
</dbReference>
<dbReference type="UniPathway" id="UPA00940"/>
<evidence type="ECO:0000256" key="4">
    <source>
        <dbReference type="ARBA" id="ARBA00022692"/>
    </source>
</evidence>
<dbReference type="PANTHER" id="PTHR39650">
    <property type="entry name" value="CDP-ARCHAEOL SYNTHASE"/>
    <property type="match status" value="1"/>
</dbReference>
<dbReference type="GeneID" id="14212429"/>
<dbReference type="InterPro" id="IPR032690">
    <property type="entry name" value="CarS"/>
</dbReference>
<dbReference type="Pfam" id="PF01864">
    <property type="entry name" value="CarS-like"/>
    <property type="match status" value="1"/>
</dbReference>
<comment type="subcellular location">
    <subcellularLocation>
        <location evidence="11">Cell membrane</location>
        <topology evidence="11">Multi-pass membrane protein</topology>
    </subcellularLocation>
</comment>
<dbReference type="HOGENOM" id="CLU_105710_0_0_2"/>
<dbReference type="InParanoid" id="L0ACV9"/>
<dbReference type="KEGG" id="clg:Calag_1169"/>
<comment type="cofactor">
    <cofactor evidence="11">
        <name>Mg(2+)</name>
        <dbReference type="ChEBI" id="CHEBI:18420"/>
    </cofactor>
</comment>
<dbReference type="InterPro" id="IPR002726">
    <property type="entry name" value="CarS_archaea"/>
</dbReference>
<feature type="transmembrane region" description="Helical" evidence="11">
    <location>
        <begin position="54"/>
        <end position="78"/>
    </location>
</feature>
<comment type="catalytic activity">
    <reaction evidence="11">
        <text>2,3-bis-O-(geranylgeranyl)-sn-glycerol 1-phosphate + CTP + H(+) = CDP-2,3-bis-O-(geranylgeranyl)-sn-glycerol + diphosphate</text>
        <dbReference type="Rhea" id="RHEA:25690"/>
        <dbReference type="ChEBI" id="CHEBI:15378"/>
        <dbReference type="ChEBI" id="CHEBI:33019"/>
        <dbReference type="ChEBI" id="CHEBI:37563"/>
        <dbReference type="ChEBI" id="CHEBI:58837"/>
        <dbReference type="ChEBI" id="CHEBI:58838"/>
        <dbReference type="EC" id="2.7.7.67"/>
    </reaction>
</comment>
<evidence type="ECO:0000256" key="1">
    <source>
        <dbReference type="ARBA" id="ARBA00022475"/>
    </source>
</evidence>
<keyword evidence="9 11" id="KW-0594">Phospholipid biosynthesis</keyword>
<evidence type="ECO:0000256" key="5">
    <source>
        <dbReference type="ARBA" id="ARBA00022842"/>
    </source>
</evidence>
<keyword evidence="5 11" id="KW-0460">Magnesium</keyword>